<accession>A0ABC9TSB6</accession>
<proteinExistence type="predicted"/>
<feature type="region of interest" description="Disordered" evidence="1">
    <location>
        <begin position="392"/>
        <end position="466"/>
    </location>
</feature>
<comment type="caution">
    <text evidence="3">The sequence shown here is derived from an EMBL/GenBank/DDBJ whole genome shotgun (WGS) entry which is preliminary data.</text>
</comment>
<organism evidence="3 4">
    <name type="scientific">[Clostridium] symbiosum ATCC 14940</name>
    <dbReference type="NCBI Taxonomy" id="411472"/>
    <lineage>
        <taxon>Bacteria</taxon>
        <taxon>Bacillati</taxon>
        <taxon>Bacillota</taxon>
        <taxon>Clostridia</taxon>
        <taxon>Lachnospirales</taxon>
        <taxon>Lachnospiraceae</taxon>
        <taxon>Otoolea</taxon>
    </lineage>
</organism>
<dbReference type="Gene3D" id="3.40.50.410">
    <property type="entry name" value="von Willebrand factor, type A domain"/>
    <property type="match status" value="1"/>
</dbReference>
<evidence type="ECO:0000259" key="2">
    <source>
        <dbReference type="PROSITE" id="PS50234"/>
    </source>
</evidence>
<feature type="region of interest" description="Disordered" evidence="1">
    <location>
        <begin position="295"/>
        <end position="376"/>
    </location>
</feature>
<dbReference type="Proteomes" id="UP000016491">
    <property type="component" value="Unassembled WGS sequence"/>
</dbReference>
<sequence length="835" mass="94735">MEGGFMREKGYDRLRIREIKNKISNKQVFTSKPFIYNMEKLANSLVRKQGKRLKVSIGWNTSPSATVAVTGRNNVYINAANPITRSFPTKELKTDSLVGFLGHECGHQKYTALYLRKVYGKGFEEGKIYPRPPVPGNEKESEALEEIKQFLQAGDKAAVSVIAETALRINNILEDIYIEMRMCDEYPGSIRRGILMNANRHIEKLPTVTQEIQQQDHGLAIILNLILGYARAGEINNWEGYTGEYLDCLYDCAEIIDDAVVNVDKMERFRAANQVILKIWDYMKDLIELLHEQETKKKSSNEAQNGETSDCEAESGSKESSDSDEDTGGENGSFSQEDDCKDNSSGQENSDCDADSECDSDPGSESETDNQDDEEEEDILQHVFCNVAIPAPDLEEECEEIEDPPEGWDGIWEEEEEHTDEEKKENVQKLEEKEESDLEGGGTEQEPSEMVERAAEEDTDPQDEDDKENLLKALLQTFRNNSKPEVTDQEGGRFEGESVCEETNGERLIRWEHAYDGNGYFDAAEDMNRVLYDLAEEKYEKEQEKKLIKVISSQAENMDFGYAHEDCNIVVHRLENVSVQCRRMYDSLSPDILKTAKRLKEEMGEIIHPEEDGMKKNLPMGKKIDSSRLYRQDRKIFMSRSALGEARQAAIAVLIDESISMGYGDRITYGRLTALILYDVCVNLGIPVIVYGHSTSYDKFYTEETVDLYAYAEFDSVDGKDRYRIMDMSPRGCNRDGAAIRFVAERLKTRTEELKMLFLVSDGQPSGLGYSGDLAKEDLKTLKGNLKRQGILLFAAAIGDDREVIEEIYQDGFLNISDISKLPVRIAKKILSYQR</sequence>
<dbReference type="PROSITE" id="PS50234">
    <property type="entry name" value="VWFA"/>
    <property type="match status" value="1"/>
</dbReference>
<dbReference type="InterPro" id="IPR051928">
    <property type="entry name" value="NorD/CobT"/>
</dbReference>
<feature type="compositionally biased region" description="Acidic residues" evidence="1">
    <location>
        <begin position="457"/>
        <end position="466"/>
    </location>
</feature>
<dbReference type="AlphaFoldDB" id="A0ABC9TSB6"/>
<name>A0ABC9TSB6_CLOSY</name>
<dbReference type="PANTHER" id="PTHR41248">
    <property type="entry name" value="NORD PROTEIN"/>
    <property type="match status" value="1"/>
</dbReference>
<dbReference type="EMBL" id="AWSU01000344">
    <property type="protein sequence ID" value="ERI74121.1"/>
    <property type="molecule type" value="Genomic_DNA"/>
</dbReference>
<dbReference type="InterPro" id="IPR002035">
    <property type="entry name" value="VWF_A"/>
</dbReference>
<gene>
    <name evidence="3" type="ORF">CLOSYM_04379</name>
</gene>
<feature type="compositionally biased region" description="Basic and acidic residues" evidence="1">
    <location>
        <begin position="420"/>
        <end position="432"/>
    </location>
</feature>
<feature type="compositionally biased region" description="Acidic residues" evidence="1">
    <location>
        <begin position="350"/>
        <end position="376"/>
    </location>
</feature>
<evidence type="ECO:0000313" key="3">
    <source>
        <dbReference type="EMBL" id="ERI74121.1"/>
    </source>
</evidence>
<feature type="domain" description="VWFA" evidence="2">
    <location>
        <begin position="650"/>
        <end position="808"/>
    </location>
</feature>
<evidence type="ECO:0000313" key="4">
    <source>
        <dbReference type="Proteomes" id="UP000016491"/>
    </source>
</evidence>
<dbReference type="PANTHER" id="PTHR41248:SF1">
    <property type="entry name" value="NORD PROTEIN"/>
    <property type="match status" value="1"/>
</dbReference>
<dbReference type="SUPFAM" id="SSF53300">
    <property type="entry name" value="vWA-like"/>
    <property type="match status" value="1"/>
</dbReference>
<protein>
    <submittedName>
        <fullName evidence="3">von Willebrand factor type A domain protein</fullName>
    </submittedName>
</protein>
<dbReference type="InterPro" id="IPR036465">
    <property type="entry name" value="vWFA_dom_sf"/>
</dbReference>
<evidence type="ECO:0000256" key="1">
    <source>
        <dbReference type="SAM" id="MobiDB-lite"/>
    </source>
</evidence>
<feature type="compositionally biased region" description="Acidic residues" evidence="1">
    <location>
        <begin position="393"/>
        <end position="419"/>
    </location>
</feature>
<reference evidence="3 4" key="1">
    <citation type="submission" date="2013-07" db="EMBL/GenBank/DDBJ databases">
        <authorList>
            <person name="Weinstock G."/>
            <person name="Sodergren E."/>
            <person name="Wylie T."/>
            <person name="Fulton L."/>
            <person name="Fulton R."/>
            <person name="Fronick C."/>
            <person name="O'Laughlin M."/>
            <person name="Godfrey J."/>
            <person name="Miner T."/>
            <person name="Herter B."/>
            <person name="Appelbaum E."/>
            <person name="Cordes M."/>
            <person name="Lek S."/>
            <person name="Wollam A."/>
            <person name="Pepin K.H."/>
            <person name="Palsikar V.B."/>
            <person name="Mitreva M."/>
            <person name="Wilson R.K."/>
        </authorList>
    </citation>
    <scope>NUCLEOTIDE SEQUENCE [LARGE SCALE GENOMIC DNA]</scope>
    <source>
        <strain evidence="3 4">ATCC 14940</strain>
    </source>
</reference>